<dbReference type="Proteomes" id="UP000178574">
    <property type="component" value="Unassembled WGS sequence"/>
</dbReference>
<sequence>MYFVYLIQCKDSTIYTGITTNIERRFNEHKTGIGGYYTKARKVIKLLYSEQYPNRSSALKREAQIKGWRREKKLNLIKFGKIRLR</sequence>
<comment type="similarity">
    <text evidence="1">Belongs to the UPF0213 family.</text>
</comment>
<name>A0A1G2KAC5_9BACT</name>
<dbReference type="PANTHER" id="PTHR34477:SF1">
    <property type="entry name" value="UPF0213 PROTEIN YHBQ"/>
    <property type="match status" value="1"/>
</dbReference>
<dbReference type="InterPro" id="IPR035901">
    <property type="entry name" value="GIY-YIG_endonuc_sf"/>
</dbReference>
<keyword evidence="3" id="KW-0540">Nuclease</keyword>
<dbReference type="SUPFAM" id="SSF82771">
    <property type="entry name" value="GIY-YIG endonuclease"/>
    <property type="match status" value="1"/>
</dbReference>
<reference evidence="3 4" key="1">
    <citation type="journal article" date="2016" name="Nat. Commun.">
        <title>Thousands of microbial genomes shed light on interconnected biogeochemical processes in an aquifer system.</title>
        <authorList>
            <person name="Anantharaman K."/>
            <person name="Brown C.T."/>
            <person name="Hug L.A."/>
            <person name="Sharon I."/>
            <person name="Castelle C.J."/>
            <person name="Probst A.J."/>
            <person name="Thomas B.C."/>
            <person name="Singh A."/>
            <person name="Wilkins M.J."/>
            <person name="Karaoz U."/>
            <person name="Brodie E.L."/>
            <person name="Williams K.H."/>
            <person name="Hubbard S.S."/>
            <person name="Banfield J.F."/>
        </authorList>
    </citation>
    <scope>NUCLEOTIDE SEQUENCE [LARGE SCALE GENOMIC DNA]</scope>
</reference>
<gene>
    <name evidence="3" type="ORF">A2847_00990</name>
</gene>
<dbReference type="AlphaFoldDB" id="A0A1G2KAC5"/>
<dbReference type="GO" id="GO:0004519">
    <property type="term" value="F:endonuclease activity"/>
    <property type="evidence" value="ECO:0007669"/>
    <property type="project" value="UniProtKB-KW"/>
</dbReference>
<evidence type="ECO:0000313" key="3">
    <source>
        <dbReference type="EMBL" id="OGZ96372.1"/>
    </source>
</evidence>
<keyword evidence="3" id="KW-0378">Hydrolase</keyword>
<dbReference type="InterPro" id="IPR050190">
    <property type="entry name" value="UPF0213_domain"/>
</dbReference>
<dbReference type="PROSITE" id="PS50164">
    <property type="entry name" value="GIY_YIG"/>
    <property type="match status" value="1"/>
</dbReference>
<evidence type="ECO:0000256" key="1">
    <source>
        <dbReference type="ARBA" id="ARBA00007435"/>
    </source>
</evidence>
<evidence type="ECO:0000313" key="4">
    <source>
        <dbReference type="Proteomes" id="UP000178574"/>
    </source>
</evidence>
<dbReference type="SMART" id="SM00465">
    <property type="entry name" value="GIYc"/>
    <property type="match status" value="1"/>
</dbReference>
<accession>A0A1G2KAC5</accession>
<comment type="caution">
    <text evidence="3">The sequence shown here is derived from an EMBL/GenBank/DDBJ whole genome shotgun (WGS) entry which is preliminary data.</text>
</comment>
<organism evidence="3 4">
    <name type="scientific">Candidatus Sungbacteria bacterium RIFCSPHIGHO2_01_FULL_50_25</name>
    <dbReference type="NCBI Taxonomy" id="1802265"/>
    <lineage>
        <taxon>Bacteria</taxon>
        <taxon>Candidatus Sungiibacteriota</taxon>
    </lineage>
</organism>
<dbReference type="Gene3D" id="3.40.1440.10">
    <property type="entry name" value="GIY-YIG endonuclease"/>
    <property type="match status" value="1"/>
</dbReference>
<keyword evidence="3" id="KW-0255">Endonuclease</keyword>
<protein>
    <submittedName>
        <fullName evidence="3">Endonuclease</fullName>
    </submittedName>
</protein>
<feature type="domain" description="GIY-YIG" evidence="2">
    <location>
        <begin position="1"/>
        <end position="76"/>
    </location>
</feature>
<dbReference type="Pfam" id="PF01541">
    <property type="entry name" value="GIY-YIG"/>
    <property type="match status" value="1"/>
</dbReference>
<dbReference type="InterPro" id="IPR000305">
    <property type="entry name" value="GIY-YIG_endonuc"/>
</dbReference>
<dbReference type="PANTHER" id="PTHR34477">
    <property type="entry name" value="UPF0213 PROTEIN YHBQ"/>
    <property type="match status" value="1"/>
</dbReference>
<evidence type="ECO:0000259" key="2">
    <source>
        <dbReference type="PROSITE" id="PS50164"/>
    </source>
</evidence>
<proteinExistence type="inferred from homology"/>
<dbReference type="CDD" id="cd10456">
    <property type="entry name" value="GIY-YIG_UPF0213"/>
    <property type="match status" value="1"/>
</dbReference>
<dbReference type="EMBL" id="MHQD01000014">
    <property type="protein sequence ID" value="OGZ96372.1"/>
    <property type="molecule type" value="Genomic_DNA"/>
</dbReference>